<dbReference type="PRINTS" id="PR00455">
    <property type="entry name" value="HTHTETR"/>
</dbReference>
<dbReference type="PANTHER" id="PTHR47506">
    <property type="entry name" value="TRANSCRIPTIONAL REGULATORY PROTEIN"/>
    <property type="match status" value="1"/>
</dbReference>
<organism evidence="6 7">
    <name type="scientific">Streptomyces stramineus</name>
    <dbReference type="NCBI Taxonomy" id="173861"/>
    <lineage>
        <taxon>Bacteria</taxon>
        <taxon>Bacillati</taxon>
        <taxon>Actinomycetota</taxon>
        <taxon>Actinomycetes</taxon>
        <taxon>Kitasatosporales</taxon>
        <taxon>Streptomycetaceae</taxon>
        <taxon>Streptomyces</taxon>
    </lineage>
</organism>
<evidence type="ECO:0000313" key="6">
    <source>
        <dbReference type="EMBL" id="GAA0482660.1"/>
    </source>
</evidence>
<dbReference type="Pfam" id="PF21993">
    <property type="entry name" value="TetR_C_13_2"/>
    <property type="match status" value="1"/>
</dbReference>
<dbReference type="PANTHER" id="PTHR47506:SF1">
    <property type="entry name" value="HTH-TYPE TRANSCRIPTIONAL REGULATOR YJDC"/>
    <property type="match status" value="1"/>
</dbReference>
<feature type="DNA-binding region" description="H-T-H motif" evidence="4">
    <location>
        <begin position="26"/>
        <end position="45"/>
    </location>
</feature>
<sequence>MPTHARDRLLQAAQELFFAEGIRAVGVERLLSVSGVGRASFYRHFASKDELVTAVLKGRDASWREWLAGAVAARGNDPLAVFDALAAESGDGDFRGCAFINAVSEIADADSPVRRIAAEHKRAVTDFIAGLLAAAGHRESRALAGQFVLLMDGATVTAARERSTEPLLRAKEIARALLG</sequence>
<dbReference type="PROSITE" id="PS50977">
    <property type="entry name" value="HTH_TETR_2"/>
    <property type="match status" value="1"/>
</dbReference>
<proteinExistence type="predicted"/>
<evidence type="ECO:0000256" key="1">
    <source>
        <dbReference type="ARBA" id="ARBA00023015"/>
    </source>
</evidence>
<comment type="caution">
    <text evidence="6">The sequence shown here is derived from an EMBL/GenBank/DDBJ whole genome shotgun (WGS) entry which is preliminary data.</text>
</comment>
<dbReference type="RefSeq" id="WP_344094921.1">
    <property type="nucleotide sequence ID" value="NZ_BAAAHB010000076.1"/>
</dbReference>
<keyword evidence="3" id="KW-0804">Transcription</keyword>
<reference evidence="7" key="1">
    <citation type="journal article" date="2019" name="Int. J. Syst. Evol. Microbiol.">
        <title>The Global Catalogue of Microorganisms (GCM) 10K type strain sequencing project: providing services to taxonomists for standard genome sequencing and annotation.</title>
        <authorList>
            <consortium name="The Broad Institute Genomics Platform"/>
            <consortium name="The Broad Institute Genome Sequencing Center for Infectious Disease"/>
            <person name="Wu L."/>
            <person name="Ma J."/>
        </authorList>
    </citation>
    <scope>NUCLEOTIDE SEQUENCE [LARGE SCALE GENOMIC DNA]</scope>
    <source>
        <strain evidence="7">JCM 10649</strain>
    </source>
</reference>
<dbReference type="InterPro" id="IPR054156">
    <property type="entry name" value="YxaF_TetR_C"/>
</dbReference>
<dbReference type="Gene3D" id="1.10.357.10">
    <property type="entry name" value="Tetracycline Repressor, domain 2"/>
    <property type="match status" value="1"/>
</dbReference>
<evidence type="ECO:0000256" key="3">
    <source>
        <dbReference type="ARBA" id="ARBA00023163"/>
    </source>
</evidence>
<keyword evidence="2 4" id="KW-0238">DNA-binding</keyword>
<evidence type="ECO:0000259" key="5">
    <source>
        <dbReference type="PROSITE" id="PS50977"/>
    </source>
</evidence>
<accession>A0ABP3KPR8</accession>
<evidence type="ECO:0000313" key="7">
    <source>
        <dbReference type="Proteomes" id="UP001499895"/>
    </source>
</evidence>
<keyword evidence="1" id="KW-0805">Transcription regulation</keyword>
<dbReference type="SUPFAM" id="SSF46689">
    <property type="entry name" value="Homeodomain-like"/>
    <property type="match status" value="1"/>
</dbReference>
<dbReference type="EMBL" id="BAAAHB010000076">
    <property type="protein sequence ID" value="GAA0482660.1"/>
    <property type="molecule type" value="Genomic_DNA"/>
</dbReference>
<feature type="domain" description="HTH tetR-type" evidence="5">
    <location>
        <begin position="3"/>
        <end position="63"/>
    </location>
</feature>
<dbReference type="Proteomes" id="UP001499895">
    <property type="component" value="Unassembled WGS sequence"/>
</dbReference>
<name>A0ABP3KPR8_9ACTN</name>
<dbReference type="Pfam" id="PF00440">
    <property type="entry name" value="TetR_N"/>
    <property type="match status" value="1"/>
</dbReference>
<evidence type="ECO:0000256" key="4">
    <source>
        <dbReference type="PROSITE-ProRule" id="PRU00335"/>
    </source>
</evidence>
<keyword evidence="7" id="KW-1185">Reference proteome</keyword>
<dbReference type="InterPro" id="IPR001647">
    <property type="entry name" value="HTH_TetR"/>
</dbReference>
<protein>
    <submittedName>
        <fullName evidence="6">TetR/AcrR family transcriptional regulator</fullName>
    </submittedName>
</protein>
<dbReference type="InterPro" id="IPR009057">
    <property type="entry name" value="Homeodomain-like_sf"/>
</dbReference>
<evidence type="ECO:0000256" key="2">
    <source>
        <dbReference type="ARBA" id="ARBA00023125"/>
    </source>
</evidence>
<dbReference type="SUPFAM" id="SSF48498">
    <property type="entry name" value="Tetracyclin repressor-like, C-terminal domain"/>
    <property type="match status" value="1"/>
</dbReference>
<dbReference type="InterPro" id="IPR036271">
    <property type="entry name" value="Tet_transcr_reg_TetR-rel_C_sf"/>
</dbReference>
<gene>
    <name evidence="6" type="ORF">GCM10009544_50730</name>
</gene>